<reference evidence="1" key="1">
    <citation type="journal article" date="2020" name="Stud. Mycol.">
        <title>101 Dothideomycetes genomes: a test case for predicting lifestyles and emergence of pathogens.</title>
        <authorList>
            <person name="Haridas S."/>
            <person name="Albert R."/>
            <person name="Binder M."/>
            <person name="Bloem J."/>
            <person name="Labutti K."/>
            <person name="Salamov A."/>
            <person name="Andreopoulos B."/>
            <person name="Baker S."/>
            <person name="Barry K."/>
            <person name="Bills G."/>
            <person name="Bluhm B."/>
            <person name="Cannon C."/>
            <person name="Castanera R."/>
            <person name="Culley D."/>
            <person name="Daum C."/>
            <person name="Ezra D."/>
            <person name="Gonzalez J."/>
            <person name="Henrissat B."/>
            <person name="Kuo A."/>
            <person name="Liang C."/>
            <person name="Lipzen A."/>
            <person name="Lutzoni F."/>
            <person name="Magnuson J."/>
            <person name="Mondo S."/>
            <person name="Nolan M."/>
            <person name="Ohm R."/>
            <person name="Pangilinan J."/>
            <person name="Park H.-J."/>
            <person name="Ramirez L."/>
            <person name="Alfaro M."/>
            <person name="Sun H."/>
            <person name="Tritt A."/>
            <person name="Yoshinaga Y."/>
            <person name="Zwiers L.-H."/>
            <person name="Turgeon B."/>
            <person name="Goodwin S."/>
            <person name="Spatafora J."/>
            <person name="Crous P."/>
            <person name="Grigoriev I."/>
        </authorList>
    </citation>
    <scope>NUCLEOTIDE SEQUENCE</scope>
    <source>
        <strain evidence="1">CBS 116005</strain>
    </source>
</reference>
<evidence type="ECO:0000313" key="1">
    <source>
        <dbReference type="EMBL" id="KAF2770311.1"/>
    </source>
</evidence>
<proteinExistence type="predicted"/>
<protein>
    <submittedName>
        <fullName evidence="1">Uncharacterized protein</fullName>
    </submittedName>
</protein>
<sequence>MNLVVLLPLFDQIPAPLARSCEGSVNLRQSRRGGLSKSSPSIGDRIGAVSGCKVEAQVGTEQVRQSCVLAAQMYLVARACLGRKLPRAHIAGVTKVLNQRSSRRFGCSWVSAGWDALSI</sequence>
<dbReference type="Proteomes" id="UP000799436">
    <property type="component" value="Unassembled WGS sequence"/>
</dbReference>
<keyword evidence="2" id="KW-1185">Reference proteome</keyword>
<evidence type="ECO:0000313" key="2">
    <source>
        <dbReference type="Proteomes" id="UP000799436"/>
    </source>
</evidence>
<gene>
    <name evidence="1" type="ORF">EJ03DRAFT_79019</name>
</gene>
<accession>A0A6G1LBJ3</accession>
<name>A0A6G1LBJ3_9PEZI</name>
<organism evidence="1 2">
    <name type="scientific">Teratosphaeria nubilosa</name>
    <dbReference type="NCBI Taxonomy" id="161662"/>
    <lineage>
        <taxon>Eukaryota</taxon>
        <taxon>Fungi</taxon>
        <taxon>Dikarya</taxon>
        <taxon>Ascomycota</taxon>
        <taxon>Pezizomycotina</taxon>
        <taxon>Dothideomycetes</taxon>
        <taxon>Dothideomycetidae</taxon>
        <taxon>Mycosphaerellales</taxon>
        <taxon>Teratosphaeriaceae</taxon>
        <taxon>Teratosphaeria</taxon>
    </lineage>
</organism>
<dbReference type="AlphaFoldDB" id="A0A6G1LBJ3"/>
<dbReference type="EMBL" id="ML995827">
    <property type="protein sequence ID" value="KAF2770311.1"/>
    <property type="molecule type" value="Genomic_DNA"/>
</dbReference>